<evidence type="ECO:0000313" key="2">
    <source>
        <dbReference type="EMBL" id="SEN41352.1"/>
    </source>
</evidence>
<dbReference type="Gene3D" id="1.20.120.20">
    <property type="entry name" value="Apolipoprotein"/>
    <property type="match status" value="1"/>
</dbReference>
<keyword evidence="3" id="KW-1185">Reference proteome</keyword>
<dbReference type="OrthoDB" id="7775151at2"/>
<dbReference type="RefSeq" id="WP_090611006.1">
    <property type="nucleotide sequence ID" value="NZ_CP067124.1"/>
</dbReference>
<dbReference type="EMBL" id="FODE01000006">
    <property type="protein sequence ID" value="SEN41352.1"/>
    <property type="molecule type" value="Genomic_DNA"/>
</dbReference>
<accession>A0A1H8GBH1</accession>
<organism evidence="2 3">
    <name type="scientific">Paracoccus alcaliphilus</name>
    <dbReference type="NCBI Taxonomy" id="34002"/>
    <lineage>
        <taxon>Bacteria</taxon>
        <taxon>Pseudomonadati</taxon>
        <taxon>Pseudomonadota</taxon>
        <taxon>Alphaproteobacteria</taxon>
        <taxon>Rhodobacterales</taxon>
        <taxon>Paracoccaceae</taxon>
        <taxon>Paracoccus</taxon>
    </lineage>
</organism>
<gene>
    <name evidence="2" type="ORF">SAMN04489859_1006103</name>
</gene>
<name>A0A1H8GBH1_9RHOB</name>
<feature type="compositionally biased region" description="Low complexity" evidence="1">
    <location>
        <begin position="127"/>
        <end position="136"/>
    </location>
</feature>
<evidence type="ECO:0000256" key="1">
    <source>
        <dbReference type="SAM" id="MobiDB-lite"/>
    </source>
</evidence>
<protein>
    <submittedName>
        <fullName evidence="2">Uncharacterized protein</fullName>
    </submittedName>
</protein>
<sequence>MKLSDMFSTLAENARAFEERASEWQKDLTARNEEMIGNVRKWQDAALERQDEMNRQMRGYFDEAGENVRKQWETMHSAWEDQFEKMKARGEEMRVAAGKMQGGDFADWAEAYAAQMVSYAQKMQDEAANAIASATEARAKSPGKKKG</sequence>
<dbReference type="STRING" id="34002.SAMN04489859_1006103"/>
<dbReference type="AlphaFoldDB" id="A0A1H8GBH1"/>
<reference evidence="2 3" key="1">
    <citation type="submission" date="2016-10" db="EMBL/GenBank/DDBJ databases">
        <authorList>
            <person name="de Groot N.N."/>
        </authorList>
    </citation>
    <scope>NUCLEOTIDE SEQUENCE [LARGE SCALE GENOMIC DNA]</scope>
    <source>
        <strain evidence="2 3">DSM 8512</strain>
    </source>
</reference>
<dbReference type="Proteomes" id="UP000199054">
    <property type="component" value="Unassembled WGS sequence"/>
</dbReference>
<feature type="region of interest" description="Disordered" evidence="1">
    <location>
        <begin position="124"/>
        <end position="147"/>
    </location>
</feature>
<proteinExistence type="predicted"/>
<evidence type="ECO:0000313" key="3">
    <source>
        <dbReference type="Proteomes" id="UP000199054"/>
    </source>
</evidence>